<name>A0A6I3KS69_9HYPH</name>
<evidence type="ECO:0000313" key="2">
    <source>
        <dbReference type="Proteomes" id="UP000440694"/>
    </source>
</evidence>
<dbReference type="AlphaFoldDB" id="A0A6I3KS69"/>
<protein>
    <submittedName>
        <fullName evidence="1">Uncharacterized protein</fullName>
    </submittedName>
</protein>
<dbReference type="Proteomes" id="UP000440694">
    <property type="component" value="Unassembled WGS sequence"/>
</dbReference>
<organism evidence="1 2">
    <name type="scientific">Hyphomicrobium album</name>
    <dbReference type="NCBI Taxonomy" id="2665159"/>
    <lineage>
        <taxon>Bacteria</taxon>
        <taxon>Pseudomonadati</taxon>
        <taxon>Pseudomonadota</taxon>
        <taxon>Alphaproteobacteria</taxon>
        <taxon>Hyphomicrobiales</taxon>
        <taxon>Hyphomicrobiaceae</taxon>
        <taxon>Hyphomicrobium</taxon>
    </lineage>
</organism>
<keyword evidence="2" id="KW-1185">Reference proteome</keyword>
<gene>
    <name evidence="1" type="ORF">GIW81_14725</name>
</gene>
<dbReference type="RefSeq" id="WP_154740121.1">
    <property type="nucleotide sequence ID" value="NZ_WMBQ01000002.1"/>
</dbReference>
<comment type="caution">
    <text evidence="1">The sequence shown here is derived from an EMBL/GenBank/DDBJ whole genome shotgun (WGS) entry which is preliminary data.</text>
</comment>
<evidence type="ECO:0000313" key="1">
    <source>
        <dbReference type="EMBL" id="MTD95591.1"/>
    </source>
</evidence>
<dbReference type="EMBL" id="WMBQ01000002">
    <property type="protein sequence ID" value="MTD95591.1"/>
    <property type="molecule type" value="Genomic_DNA"/>
</dbReference>
<reference evidence="1 2" key="1">
    <citation type="submission" date="2019-11" db="EMBL/GenBank/DDBJ databases">
        <title>Identification of a novel strain.</title>
        <authorList>
            <person name="Xu Q."/>
            <person name="Wang G."/>
        </authorList>
    </citation>
    <scope>NUCLEOTIDE SEQUENCE [LARGE SCALE GENOMIC DNA]</scope>
    <source>
        <strain evidence="2">xq</strain>
    </source>
</reference>
<accession>A0A6I3KS69</accession>
<proteinExistence type="predicted"/>
<sequence>MTRDNKKRPTLAELYAEAFRTFSSEALWNMRPVENPTRDDALAITRALRTYGKMRGRRLAEQIEQIARATH</sequence>